<evidence type="ECO:0000259" key="7">
    <source>
        <dbReference type="Pfam" id="PF01416"/>
    </source>
</evidence>
<evidence type="ECO:0000256" key="6">
    <source>
        <dbReference type="SAM" id="MobiDB-lite"/>
    </source>
</evidence>
<evidence type="ECO:0000313" key="9">
    <source>
        <dbReference type="Proteomes" id="UP000019384"/>
    </source>
</evidence>
<comment type="similarity">
    <text evidence="2">Belongs to the tRNA pseudouridine synthase TruA family.</text>
</comment>
<dbReference type="GO" id="GO:1990481">
    <property type="term" value="P:mRNA pseudouridine synthesis"/>
    <property type="evidence" value="ECO:0007669"/>
    <property type="project" value="EnsemblFungi"/>
</dbReference>
<dbReference type="InterPro" id="IPR041707">
    <property type="entry name" value="Pus3-like"/>
</dbReference>
<dbReference type="InterPro" id="IPR020095">
    <property type="entry name" value="PsdUridine_synth_TruA_C"/>
</dbReference>
<comment type="subcellular location">
    <subcellularLocation>
        <location evidence="1">Nucleus</location>
    </subcellularLocation>
</comment>
<keyword evidence="5" id="KW-0539">Nucleus</keyword>
<keyword evidence="4" id="KW-0413">Isomerase</keyword>
<dbReference type="InterPro" id="IPR001406">
    <property type="entry name" value="PsdUridine_synth_TruA"/>
</dbReference>
<dbReference type="Proteomes" id="UP000019384">
    <property type="component" value="Unassembled WGS sequence"/>
</dbReference>
<dbReference type="OrthoDB" id="25767at2759"/>
<keyword evidence="3" id="KW-0819">tRNA processing</keyword>
<dbReference type="InterPro" id="IPR020094">
    <property type="entry name" value="TruA/RsuA/RluB/E/F_N"/>
</dbReference>
<dbReference type="CDD" id="cd02569">
    <property type="entry name" value="PseudoU_synth_ScPus3"/>
    <property type="match status" value="1"/>
</dbReference>
<dbReference type="FunFam" id="3.30.70.580:FF:000020">
    <property type="entry name" value="tRNA pseudouridine synthase"/>
    <property type="match status" value="1"/>
</dbReference>
<dbReference type="GO" id="GO:0009982">
    <property type="term" value="F:pseudouridine synthase activity"/>
    <property type="evidence" value="ECO:0007669"/>
    <property type="project" value="EnsemblFungi"/>
</dbReference>
<dbReference type="HOGENOM" id="CLU_014673_2_0_1"/>
<evidence type="ECO:0000256" key="1">
    <source>
        <dbReference type="ARBA" id="ARBA00004123"/>
    </source>
</evidence>
<dbReference type="RefSeq" id="XP_022459974.1">
    <property type="nucleotide sequence ID" value="XM_022602430.1"/>
</dbReference>
<dbReference type="Gene3D" id="3.30.70.660">
    <property type="entry name" value="Pseudouridine synthase I, catalytic domain, C-terminal subdomain"/>
    <property type="match status" value="1"/>
</dbReference>
<feature type="domain" description="Pseudouridine synthase I TruA alpha/beta" evidence="7">
    <location>
        <begin position="272"/>
        <end position="381"/>
    </location>
</feature>
<dbReference type="GO" id="GO:0003723">
    <property type="term" value="F:RNA binding"/>
    <property type="evidence" value="ECO:0007669"/>
    <property type="project" value="InterPro"/>
</dbReference>
<dbReference type="Pfam" id="PF01416">
    <property type="entry name" value="PseudoU_synth_1"/>
    <property type="match status" value="1"/>
</dbReference>
<name>W6MRW1_9ASCO</name>
<dbReference type="AlphaFoldDB" id="W6MRW1"/>
<dbReference type="InterPro" id="IPR020097">
    <property type="entry name" value="PsdUridine_synth_TruA_a/b_dom"/>
</dbReference>
<evidence type="ECO:0000256" key="5">
    <source>
        <dbReference type="ARBA" id="ARBA00023242"/>
    </source>
</evidence>
<evidence type="ECO:0000256" key="2">
    <source>
        <dbReference type="ARBA" id="ARBA00009375"/>
    </source>
</evidence>
<dbReference type="Gene3D" id="3.30.70.580">
    <property type="entry name" value="Pseudouridine synthase I, catalytic domain, N-terminal subdomain"/>
    <property type="match status" value="1"/>
</dbReference>
<evidence type="ECO:0000256" key="4">
    <source>
        <dbReference type="ARBA" id="ARBA00023235"/>
    </source>
</evidence>
<dbReference type="GO" id="GO:0031119">
    <property type="term" value="P:tRNA pseudouridine synthesis"/>
    <property type="evidence" value="ECO:0007669"/>
    <property type="project" value="EnsemblFungi"/>
</dbReference>
<dbReference type="PANTHER" id="PTHR11142">
    <property type="entry name" value="PSEUDOURIDYLATE SYNTHASE"/>
    <property type="match status" value="1"/>
</dbReference>
<keyword evidence="9" id="KW-1185">Reference proteome</keyword>
<dbReference type="STRING" id="1382522.W6MRW1"/>
<dbReference type="EMBL" id="HG793128">
    <property type="protein sequence ID" value="CDK27982.1"/>
    <property type="molecule type" value="Genomic_DNA"/>
</dbReference>
<protein>
    <recommendedName>
        <fullName evidence="7">Pseudouridine synthase I TruA alpha/beta domain-containing protein</fullName>
    </recommendedName>
</protein>
<dbReference type="SUPFAM" id="SSF55120">
    <property type="entry name" value="Pseudouridine synthase"/>
    <property type="match status" value="1"/>
</dbReference>
<dbReference type="HAMAP" id="MF_00171">
    <property type="entry name" value="TruA"/>
    <property type="match status" value="1"/>
</dbReference>
<proteinExistence type="inferred from homology"/>
<dbReference type="FunFam" id="3.30.70.660:FF:000012">
    <property type="entry name" value="tRNA pseudouridine synthase"/>
    <property type="match status" value="1"/>
</dbReference>
<dbReference type="GO" id="GO:0005737">
    <property type="term" value="C:cytoplasm"/>
    <property type="evidence" value="ECO:0007669"/>
    <property type="project" value="EnsemblFungi"/>
</dbReference>
<dbReference type="GeneID" id="34521362"/>
<accession>W6MRW1</accession>
<reference evidence="8" key="1">
    <citation type="submission" date="2013-12" db="EMBL/GenBank/DDBJ databases">
        <authorList>
            <person name="Genoscope - CEA"/>
        </authorList>
    </citation>
    <scope>NUCLEOTIDE SEQUENCE</scope>
    <source>
        <strain evidence="8">CBS 1993</strain>
    </source>
</reference>
<dbReference type="NCBIfam" id="TIGR00071">
    <property type="entry name" value="hisT_truA"/>
    <property type="match status" value="1"/>
</dbReference>
<gene>
    <name evidence="8" type="ORF">KUCA_T00003962001</name>
</gene>
<dbReference type="InterPro" id="IPR020103">
    <property type="entry name" value="PsdUridine_synth_cat_dom_sf"/>
</dbReference>
<dbReference type="PANTHER" id="PTHR11142:SF5">
    <property type="entry name" value="TRNA PSEUDOURIDINE(38_39) SYNTHASE"/>
    <property type="match status" value="1"/>
</dbReference>
<reference evidence="8" key="2">
    <citation type="submission" date="2014-02" db="EMBL/GenBank/DDBJ databases">
        <title>Complete DNA sequence of /Kuraishia capsulata/ illustrates novel genomic features among budding yeasts (/Saccharomycotina/).</title>
        <authorList>
            <person name="Morales L."/>
            <person name="Noel B."/>
            <person name="Porcel B."/>
            <person name="Marcet-Houben M."/>
            <person name="Hullo M-F."/>
            <person name="Sacerdot C."/>
            <person name="Tekaia F."/>
            <person name="Leh-Louis V."/>
            <person name="Despons L."/>
            <person name="Khanna V."/>
            <person name="Aury J-M."/>
            <person name="Barbe V."/>
            <person name="Couloux A."/>
            <person name="Labadie K."/>
            <person name="Pelletier E."/>
            <person name="Souciet J-L."/>
            <person name="Boekhout T."/>
            <person name="Gabaldon T."/>
            <person name="Wincker P."/>
            <person name="Dujon B."/>
        </authorList>
    </citation>
    <scope>NUCLEOTIDE SEQUENCE</scope>
    <source>
        <strain evidence="8">CBS 1993</strain>
    </source>
</reference>
<evidence type="ECO:0000256" key="3">
    <source>
        <dbReference type="ARBA" id="ARBA00022694"/>
    </source>
</evidence>
<dbReference type="GO" id="GO:0005634">
    <property type="term" value="C:nucleus"/>
    <property type="evidence" value="ECO:0007669"/>
    <property type="project" value="UniProtKB-SubCell"/>
</dbReference>
<sequence>MSDAHRRSCAQRQYFPCHKCMLTTEKFGATKNLQSHGGKLMFGYFNVGTGLIMARKRLFSVMSVQSKGPTEPSKVPDYTNWTKKQLLKKILELEGREDEIEETPLQVVRPPKESTELDFSKYHSRKIALRFSYLGWNYQGLAVQREATTLPTVEFEILKALHRTKMIKSLTPSDCDFSRCGRTDKGVSAMNQVISLRVRSKLDPEEQKDPLNDPKELDYVNILNKIVPDDIKFHAICLRPPEGFDARFSCIGRHYKYIFEGEGLDIELMRKAAKKFEGVHDFRNFCKVDGAKQITNFVRNVFSAEILELKGHDNLYVFDLKGKAFLWHQVRCMMAILFQVGQKLENDSIIDYLLDIEKCPRKPLYNMAHDIPLVLYDCTFPEMEWIDSAEGIKGMRSSSRLKALNHDYRLKNLISDFQTEISIKHSLSVSPGIVCENVGDGLGAFLRKYTPMKDRSTSKSPEELNEAWRLKKGDKEDSDE</sequence>
<feature type="region of interest" description="Disordered" evidence="6">
    <location>
        <begin position="452"/>
        <end position="480"/>
    </location>
</feature>
<evidence type="ECO:0000313" key="8">
    <source>
        <dbReference type="EMBL" id="CDK27982.1"/>
    </source>
</evidence>
<organism evidence="8 9">
    <name type="scientific">Kuraishia capsulata CBS 1993</name>
    <dbReference type="NCBI Taxonomy" id="1382522"/>
    <lineage>
        <taxon>Eukaryota</taxon>
        <taxon>Fungi</taxon>
        <taxon>Dikarya</taxon>
        <taxon>Ascomycota</taxon>
        <taxon>Saccharomycotina</taxon>
        <taxon>Pichiomycetes</taxon>
        <taxon>Pichiales</taxon>
        <taxon>Pichiaceae</taxon>
        <taxon>Kuraishia</taxon>
    </lineage>
</organism>